<feature type="region of interest" description="Disordered" evidence="1">
    <location>
        <begin position="70"/>
        <end position="102"/>
    </location>
</feature>
<accession>A0A8T0IXH3</accession>
<gene>
    <name evidence="2" type="ORF">KC19_2G161900</name>
</gene>
<keyword evidence="3" id="KW-1185">Reference proteome</keyword>
<proteinExistence type="predicted"/>
<evidence type="ECO:0000256" key="1">
    <source>
        <dbReference type="SAM" id="MobiDB-lite"/>
    </source>
</evidence>
<dbReference type="EMBL" id="CM026422">
    <property type="protein sequence ID" value="KAG0587401.1"/>
    <property type="molecule type" value="Genomic_DNA"/>
</dbReference>
<name>A0A8T0IXH3_CERPU</name>
<sequence>MPLRRYRGGLTTASQDRIDARQRRIDSEMVDNRLSQRSAYRPVEQIIREASPRSARLIEQRLQQEIEELLNRAETERHEENHATSSNDNAEPSIRVEPDTPYTRDDLPQIMARARNTPNFEGLTALEVYAQTAQHLSDANFAAWMADGRSYFNLGRRHPR</sequence>
<organism evidence="2 3">
    <name type="scientific">Ceratodon purpureus</name>
    <name type="common">Fire moss</name>
    <name type="synonym">Dicranum purpureum</name>
    <dbReference type="NCBI Taxonomy" id="3225"/>
    <lineage>
        <taxon>Eukaryota</taxon>
        <taxon>Viridiplantae</taxon>
        <taxon>Streptophyta</taxon>
        <taxon>Embryophyta</taxon>
        <taxon>Bryophyta</taxon>
        <taxon>Bryophytina</taxon>
        <taxon>Bryopsida</taxon>
        <taxon>Dicranidae</taxon>
        <taxon>Pseudoditrichales</taxon>
        <taxon>Ditrichaceae</taxon>
        <taxon>Ceratodon</taxon>
    </lineage>
</organism>
<evidence type="ECO:0000313" key="3">
    <source>
        <dbReference type="Proteomes" id="UP000822688"/>
    </source>
</evidence>
<evidence type="ECO:0000313" key="2">
    <source>
        <dbReference type="EMBL" id="KAG0587401.1"/>
    </source>
</evidence>
<reference evidence="2" key="1">
    <citation type="submission" date="2020-06" db="EMBL/GenBank/DDBJ databases">
        <title>WGS assembly of Ceratodon purpureus strain R40.</title>
        <authorList>
            <person name="Carey S.B."/>
            <person name="Jenkins J."/>
            <person name="Shu S."/>
            <person name="Lovell J.T."/>
            <person name="Sreedasyam A."/>
            <person name="Maumus F."/>
            <person name="Tiley G.P."/>
            <person name="Fernandez-Pozo N."/>
            <person name="Barry K."/>
            <person name="Chen C."/>
            <person name="Wang M."/>
            <person name="Lipzen A."/>
            <person name="Daum C."/>
            <person name="Saski C.A."/>
            <person name="Payton A.C."/>
            <person name="Mcbreen J.C."/>
            <person name="Conrad R.E."/>
            <person name="Kollar L.M."/>
            <person name="Olsson S."/>
            <person name="Huttunen S."/>
            <person name="Landis J.B."/>
            <person name="Wickett N.J."/>
            <person name="Johnson M.G."/>
            <person name="Rensing S.A."/>
            <person name="Grimwood J."/>
            <person name="Schmutz J."/>
            <person name="Mcdaniel S.F."/>
        </authorList>
    </citation>
    <scope>NUCLEOTIDE SEQUENCE</scope>
    <source>
        <strain evidence="2">R40</strain>
    </source>
</reference>
<dbReference type="AlphaFoldDB" id="A0A8T0IXH3"/>
<comment type="caution">
    <text evidence="2">The sequence shown here is derived from an EMBL/GenBank/DDBJ whole genome shotgun (WGS) entry which is preliminary data.</text>
</comment>
<feature type="compositionally biased region" description="Basic and acidic residues" evidence="1">
    <location>
        <begin position="70"/>
        <end position="82"/>
    </location>
</feature>
<dbReference type="Proteomes" id="UP000822688">
    <property type="component" value="Chromosome 2"/>
</dbReference>
<protein>
    <submittedName>
        <fullName evidence="2">Uncharacterized protein</fullName>
    </submittedName>
</protein>